<evidence type="ECO:0000313" key="2">
    <source>
        <dbReference type="EMBL" id="VXB26655.1"/>
    </source>
</evidence>
<evidence type="ECO:0000259" key="1">
    <source>
        <dbReference type="PROSITE" id="PS50846"/>
    </source>
</evidence>
<feature type="domain" description="HMA" evidence="1">
    <location>
        <begin position="30"/>
        <end position="96"/>
    </location>
</feature>
<reference evidence="2 3" key="1">
    <citation type="submission" date="2019-10" db="EMBL/GenBank/DDBJ databases">
        <authorList>
            <person name="Karimi E."/>
        </authorList>
    </citation>
    <scope>NUCLEOTIDE SEQUENCE [LARGE SCALE GENOMIC DNA]</scope>
    <source>
        <strain evidence="2">Maribacter sp. 151</strain>
    </source>
</reference>
<name>A0A653PAA2_9FLAO</name>
<dbReference type="InterPro" id="IPR006121">
    <property type="entry name" value="HMA_dom"/>
</dbReference>
<protein>
    <submittedName>
        <fullName evidence="2">Metal transporter</fullName>
    </submittedName>
</protein>
<dbReference type="Gene3D" id="3.30.70.100">
    <property type="match status" value="1"/>
</dbReference>
<dbReference type="Pfam" id="PF00403">
    <property type="entry name" value="HMA"/>
    <property type="match status" value="1"/>
</dbReference>
<dbReference type="SUPFAM" id="SSF55008">
    <property type="entry name" value="HMA, heavy metal-associated domain"/>
    <property type="match status" value="1"/>
</dbReference>
<dbReference type="AlphaFoldDB" id="A0A653PAA2"/>
<accession>A0A653PAA2</accession>
<dbReference type="GO" id="GO:0046872">
    <property type="term" value="F:metal ion binding"/>
    <property type="evidence" value="ECO:0007669"/>
    <property type="project" value="InterPro"/>
</dbReference>
<dbReference type="InterPro" id="IPR036163">
    <property type="entry name" value="HMA_dom_sf"/>
</dbReference>
<sequence>MIINTDIMKTTILSIAMMLIAVVTYAQDKNKKMTFDVNGRCAMCKERIEEAALNVKGVKYANWSIPTHQLDIIMDERKTDAMKIKTAIVAVGHDTKELKATEKAYNSVHPCCRYREDNSDDGMHHGNE</sequence>
<proteinExistence type="predicted"/>
<organism evidence="2 3">
    <name type="scientific">Maribacter litoralis</name>
    <dbReference type="NCBI Taxonomy" id="2059726"/>
    <lineage>
        <taxon>Bacteria</taxon>
        <taxon>Pseudomonadati</taxon>
        <taxon>Bacteroidota</taxon>
        <taxon>Flavobacteriia</taxon>
        <taxon>Flavobacteriales</taxon>
        <taxon>Flavobacteriaceae</taxon>
        <taxon>Maribacter</taxon>
    </lineage>
</organism>
<keyword evidence="3" id="KW-1185">Reference proteome</keyword>
<dbReference type="EMBL" id="CABWLR010000002">
    <property type="protein sequence ID" value="VXB26655.1"/>
    <property type="molecule type" value="Genomic_DNA"/>
</dbReference>
<evidence type="ECO:0000313" key="3">
    <source>
        <dbReference type="Proteomes" id="UP000430202"/>
    </source>
</evidence>
<dbReference type="PROSITE" id="PS50846">
    <property type="entry name" value="HMA_2"/>
    <property type="match status" value="1"/>
</dbReference>
<gene>
    <name evidence="2" type="ORF">MARI151_20171</name>
</gene>
<dbReference type="Proteomes" id="UP000430202">
    <property type="component" value="Unassembled WGS sequence"/>
</dbReference>